<dbReference type="PANTHER" id="PTHR24320:SF252">
    <property type="entry name" value="DEHYDROGENASE_REDUCTASE FAMILY PROTEIN, PUTATIVE (AFU_ORTHOLOGUE AFUA_3G08550)-RELATED"/>
    <property type="match status" value="1"/>
</dbReference>
<dbReference type="Pfam" id="PF00106">
    <property type="entry name" value="adh_short"/>
    <property type="match status" value="1"/>
</dbReference>
<keyword evidence="7" id="KW-1185">Reference proteome</keyword>
<evidence type="ECO:0000256" key="4">
    <source>
        <dbReference type="SAM" id="MobiDB-lite"/>
    </source>
</evidence>
<dbReference type="SUPFAM" id="SSF51735">
    <property type="entry name" value="NAD(P)-binding Rossmann-fold domains"/>
    <property type="match status" value="1"/>
</dbReference>
<dbReference type="EMBL" id="MU857426">
    <property type="protein sequence ID" value="KAK4148394.1"/>
    <property type="molecule type" value="Genomic_DNA"/>
</dbReference>
<evidence type="ECO:0000313" key="7">
    <source>
        <dbReference type="Proteomes" id="UP001302745"/>
    </source>
</evidence>
<name>A0AAN6VBL2_9PEZI</name>
<evidence type="ECO:0000313" key="6">
    <source>
        <dbReference type="EMBL" id="KAK4148394.1"/>
    </source>
</evidence>
<reference evidence="6" key="2">
    <citation type="submission" date="2023-05" db="EMBL/GenBank/DDBJ databases">
        <authorList>
            <consortium name="Lawrence Berkeley National Laboratory"/>
            <person name="Steindorff A."/>
            <person name="Hensen N."/>
            <person name="Bonometti L."/>
            <person name="Westerberg I."/>
            <person name="Brannstrom I.O."/>
            <person name="Guillou S."/>
            <person name="Cros-Aarteil S."/>
            <person name="Calhoun S."/>
            <person name="Haridas S."/>
            <person name="Kuo A."/>
            <person name="Mondo S."/>
            <person name="Pangilinan J."/>
            <person name="Riley R."/>
            <person name="Labutti K."/>
            <person name="Andreopoulos B."/>
            <person name="Lipzen A."/>
            <person name="Chen C."/>
            <person name="Yanf M."/>
            <person name="Daum C."/>
            <person name="Ng V."/>
            <person name="Clum A."/>
            <person name="Ohm R."/>
            <person name="Martin F."/>
            <person name="Silar P."/>
            <person name="Natvig D."/>
            <person name="Lalanne C."/>
            <person name="Gautier V."/>
            <person name="Ament-Velasquez S.L."/>
            <person name="Kruys A."/>
            <person name="Hutchinson M.I."/>
            <person name="Powell A.J."/>
            <person name="Barry K."/>
            <person name="Miller A.N."/>
            <person name="Grigoriev I.V."/>
            <person name="Debuchy R."/>
            <person name="Gladieux P."/>
            <person name="Thoren M.H."/>
            <person name="Johannesson H."/>
        </authorList>
    </citation>
    <scope>NUCLEOTIDE SEQUENCE</scope>
    <source>
        <strain evidence="6">CBS 538.74</strain>
    </source>
</reference>
<organism evidence="6 7">
    <name type="scientific">Chaetomidium leptoderma</name>
    <dbReference type="NCBI Taxonomy" id="669021"/>
    <lineage>
        <taxon>Eukaryota</taxon>
        <taxon>Fungi</taxon>
        <taxon>Dikarya</taxon>
        <taxon>Ascomycota</taxon>
        <taxon>Pezizomycotina</taxon>
        <taxon>Sordariomycetes</taxon>
        <taxon>Sordariomycetidae</taxon>
        <taxon>Sordariales</taxon>
        <taxon>Chaetomiaceae</taxon>
        <taxon>Chaetomidium</taxon>
    </lineage>
</organism>
<dbReference type="AlphaFoldDB" id="A0AAN6VBL2"/>
<gene>
    <name evidence="6" type="ORF">C8A00DRAFT_47714</name>
</gene>
<keyword evidence="3" id="KW-0560">Oxidoreductase</keyword>
<keyword evidence="2" id="KW-0521">NADP</keyword>
<proteinExistence type="inferred from homology"/>
<protein>
    <submittedName>
        <fullName evidence="6">Uncharacterized protein</fullName>
    </submittedName>
</protein>
<reference evidence="6" key="1">
    <citation type="journal article" date="2023" name="Mol. Phylogenet. Evol.">
        <title>Genome-scale phylogeny and comparative genomics of the fungal order Sordariales.</title>
        <authorList>
            <person name="Hensen N."/>
            <person name="Bonometti L."/>
            <person name="Westerberg I."/>
            <person name="Brannstrom I.O."/>
            <person name="Guillou S."/>
            <person name="Cros-Aarteil S."/>
            <person name="Calhoun S."/>
            <person name="Haridas S."/>
            <person name="Kuo A."/>
            <person name="Mondo S."/>
            <person name="Pangilinan J."/>
            <person name="Riley R."/>
            <person name="LaButti K."/>
            <person name="Andreopoulos B."/>
            <person name="Lipzen A."/>
            <person name="Chen C."/>
            <person name="Yan M."/>
            <person name="Daum C."/>
            <person name="Ng V."/>
            <person name="Clum A."/>
            <person name="Steindorff A."/>
            <person name="Ohm R.A."/>
            <person name="Martin F."/>
            <person name="Silar P."/>
            <person name="Natvig D.O."/>
            <person name="Lalanne C."/>
            <person name="Gautier V."/>
            <person name="Ament-Velasquez S.L."/>
            <person name="Kruys A."/>
            <person name="Hutchinson M.I."/>
            <person name="Powell A.J."/>
            <person name="Barry K."/>
            <person name="Miller A.N."/>
            <person name="Grigoriev I.V."/>
            <person name="Debuchy R."/>
            <person name="Gladieux P."/>
            <person name="Hiltunen Thoren M."/>
            <person name="Johannesson H."/>
        </authorList>
    </citation>
    <scope>NUCLEOTIDE SEQUENCE</scope>
    <source>
        <strain evidence="6">CBS 538.74</strain>
    </source>
</reference>
<keyword evidence="5" id="KW-0472">Membrane</keyword>
<accession>A0AAN6VBL2</accession>
<evidence type="ECO:0000256" key="1">
    <source>
        <dbReference type="ARBA" id="ARBA00006484"/>
    </source>
</evidence>
<dbReference type="InterPro" id="IPR036291">
    <property type="entry name" value="NAD(P)-bd_dom_sf"/>
</dbReference>
<comment type="similarity">
    <text evidence="1">Belongs to the short-chain dehydrogenases/reductases (SDR) family.</text>
</comment>
<dbReference type="Gene3D" id="3.40.50.720">
    <property type="entry name" value="NAD(P)-binding Rossmann-like Domain"/>
    <property type="match status" value="1"/>
</dbReference>
<feature type="region of interest" description="Disordered" evidence="4">
    <location>
        <begin position="20"/>
        <end position="48"/>
    </location>
</feature>
<feature type="transmembrane region" description="Helical" evidence="5">
    <location>
        <begin position="136"/>
        <end position="153"/>
    </location>
</feature>
<dbReference type="GO" id="GO:0016491">
    <property type="term" value="F:oxidoreductase activity"/>
    <property type="evidence" value="ECO:0007669"/>
    <property type="project" value="UniProtKB-KW"/>
</dbReference>
<evidence type="ECO:0000256" key="3">
    <source>
        <dbReference type="ARBA" id="ARBA00023002"/>
    </source>
</evidence>
<dbReference type="InterPro" id="IPR002347">
    <property type="entry name" value="SDR_fam"/>
</dbReference>
<evidence type="ECO:0000256" key="5">
    <source>
        <dbReference type="SAM" id="Phobius"/>
    </source>
</evidence>
<sequence length="334" mass="36231">MTGRTTGRTQFFARPFTSLTLSQPAPPKANSARTRFVASTSSSSSSGLPNTLALNLSRLILAVCSAAKGGKVAAEPRAAYPGAVVEVWELEMGDYDSILTFMRRVEGLDIVILNAGMATTEFALNKKTGHCQVVQVNYLSTFLLAILLLPVLRDREGKAPGRLTIVGSGAVFAAGLPNRGKRPFLKSFDDLAVQGWDASERYFSSKVLGMLFFVRLFEHLPPAEEVVVNIVDPGFCKGTQLHREARGLMSAVMSTAKALTGRSLEDGAWTYIDAAVVQGKESHGCFVMDWGISGFYYAVYEPQGPELMDALFEETMAELEFAGVREILGGLRKQ</sequence>
<keyword evidence="5" id="KW-1133">Transmembrane helix</keyword>
<dbReference type="PANTHER" id="PTHR24320">
    <property type="entry name" value="RETINOL DEHYDROGENASE"/>
    <property type="match status" value="1"/>
</dbReference>
<dbReference type="Proteomes" id="UP001302745">
    <property type="component" value="Unassembled WGS sequence"/>
</dbReference>
<evidence type="ECO:0000256" key="2">
    <source>
        <dbReference type="ARBA" id="ARBA00022857"/>
    </source>
</evidence>
<keyword evidence="5" id="KW-0812">Transmembrane</keyword>
<comment type="caution">
    <text evidence="6">The sequence shown here is derived from an EMBL/GenBank/DDBJ whole genome shotgun (WGS) entry which is preliminary data.</text>
</comment>